<dbReference type="AlphaFoldDB" id="A0A1Q8QFE2"/>
<comment type="caution">
    <text evidence="1">The sequence shown here is derived from an EMBL/GenBank/DDBJ whole genome shotgun (WGS) entry which is preliminary data.</text>
</comment>
<reference evidence="1 2" key="1">
    <citation type="submission" date="2016-09" db="EMBL/GenBank/DDBJ databases">
        <title>Complete genome of Desulfosporosinus sp. OL.</title>
        <authorList>
            <person name="Mardanov A."/>
            <person name="Beletsky A."/>
            <person name="Panova A."/>
            <person name="Karnachuk O."/>
            <person name="Ravin N."/>
        </authorList>
    </citation>
    <scope>NUCLEOTIDE SEQUENCE [LARGE SCALE GENOMIC DNA]</scope>
    <source>
        <strain evidence="1 2">OL</strain>
    </source>
</reference>
<dbReference type="Gene3D" id="6.20.20.10">
    <property type="match status" value="1"/>
</dbReference>
<protein>
    <submittedName>
        <fullName evidence="1">Uncharacterized protein</fullName>
    </submittedName>
</protein>
<evidence type="ECO:0000313" key="2">
    <source>
        <dbReference type="Proteomes" id="UP000186102"/>
    </source>
</evidence>
<dbReference type="EMBL" id="MLBF01000090">
    <property type="protein sequence ID" value="OLN26025.1"/>
    <property type="molecule type" value="Genomic_DNA"/>
</dbReference>
<gene>
    <name evidence="1" type="ORF">DSOL_5140</name>
</gene>
<dbReference type="RefSeq" id="WP_075367380.1">
    <property type="nucleotide sequence ID" value="NZ_MLBF01000090.1"/>
</dbReference>
<dbReference type="OrthoDB" id="3696217at2"/>
<evidence type="ECO:0000313" key="1">
    <source>
        <dbReference type="EMBL" id="OLN26025.1"/>
    </source>
</evidence>
<keyword evidence="2" id="KW-1185">Reference proteome</keyword>
<dbReference type="Proteomes" id="UP000186102">
    <property type="component" value="Unassembled WGS sequence"/>
</dbReference>
<sequence>MIDLDVLDKQCPKCCGLGRIENPAWYPIWATRSDLKDSFQILETKEKLTIAEETAPDQLDEPIFFICKKCHGRGKILTNEGKQLIEFVRFWLNPNY</sequence>
<accession>A0A1Q8QFE2</accession>
<name>A0A1Q8QFE2_9FIRM</name>
<proteinExistence type="predicted"/>
<organism evidence="1 2">
    <name type="scientific">Desulfosporosinus metallidurans</name>
    <dbReference type="NCBI Taxonomy" id="1888891"/>
    <lineage>
        <taxon>Bacteria</taxon>
        <taxon>Bacillati</taxon>
        <taxon>Bacillota</taxon>
        <taxon>Clostridia</taxon>
        <taxon>Eubacteriales</taxon>
        <taxon>Desulfitobacteriaceae</taxon>
        <taxon>Desulfosporosinus</taxon>
    </lineage>
</organism>